<proteinExistence type="predicted"/>
<dbReference type="AlphaFoldDB" id="A0A6J6DUQ6"/>
<gene>
    <name evidence="1" type="ORF">UFOPK1572_01203</name>
</gene>
<organism evidence="1">
    <name type="scientific">freshwater metagenome</name>
    <dbReference type="NCBI Taxonomy" id="449393"/>
    <lineage>
        <taxon>unclassified sequences</taxon>
        <taxon>metagenomes</taxon>
        <taxon>ecological metagenomes</taxon>
    </lineage>
</organism>
<reference evidence="1" key="1">
    <citation type="submission" date="2020-05" db="EMBL/GenBank/DDBJ databases">
        <authorList>
            <person name="Chiriac C."/>
            <person name="Salcher M."/>
            <person name="Ghai R."/>
            <person name="Kavagutti S V."/>
        </authorList>
    </citation>
    <scope>NUCLEOTIDE SEQUENCE</scope>
</reference>
<accession>A0A6J6DUQ6</accession>
<protein>
    <submittedName>
        <fullName evidence="1">Unannotated protein</fullName>
    </submittedName>
</protein>
<name>A0A6J6DUQ6_9ZZZZ</name>
<sequence length="65" mass="7269">MVAIVDLDGAPQGTEGKVILANGFNWLRYRILFTNGTEVGNLDHRHIEPIGRSAKRLARQAKRAR</sequence>
<evidence type="ECO:0000313" key="1">
    <source>
        <dbReference type="EMBL" id="CAB4567881.1"/>
    </source>
</evidence>
<dbReference type="EMBL" id="CAEZTC010000171">
    <property type="protein sequence ID" value="CAB4567881.1"/>
    <property type="molecule type" value="Genomic_DNA"/>
</dbReference>